<feature type="compositionally biased region" description="Pro residues" evidence="1">
    <location>
        <begin position="220"/>
        <end position="237"/>
    </location>
</feature>
<reference evidence="4" key="1">
    <citation type="submission" date="2010-03" db="EMBL/GenBank/DDBJ databases">
        <title>The complete chromosome of Tsukamurella paurometabola DSM 20162.</title>
        <authorList>
            <consortium name="US DOE Joint Genome Institute (JGI-PGF)"/>
            <person name="Lucas S."/>
            <person name="Copeland A."/>
            <person name="Lapidus A."/>
            <person name="Glavina del Rio T."/>
            <person name="Dalin E."/>
            <person name="Tice H."/>
            <person name="Bruce D."/>
            <person name="Goodwin L."/>
            <person name="Pitluck S."/>
            <person name="Kyrpides N."/>
            <person name="Mavromatis K."/>
            <person name="Ivanova N."/>
            <person name="Mikhailova N."/>
            <person name="Munk A.C."/>
            <person name="Brettin T."/>
            <person name="Detter J.C."/>
            <person name="Tapia R."/>
            <person name="Han C."/>
            <person name="Larimer F."/>
            <person name="Land M."/>
            <person name="Hauser L."/>
            <person name="Markowitz V."/>
            <person name="Cheng J.-F."/>
            <person name="Hugenholtz P."/>
            <person name="Woyke T."/>
            <person name="Wu D."/>
            <person name="Jando M."/>
            <person name="Brambilla E."/>
            <person name="Klenk H.-P."/>
            <person name="Eisen J.A."/>
        </authorList>
    </citation>
    <scope>NUCLEOTIDE SEQUENCE [LARGE SCALE GENOMIC DNA]</scope>
    <source>
        <strain evidence="4">ATCC 8368 / DSM 20162 / CCUG 35730 / CIP 100753 / JCM 10117 / KCTC 9821 / NBRC 16120 / NCIMB 702349 / NCTC 13040</strain>
    </source>
</reference>
<feature type="transmembrane region" description="Helical" evidence="2">
    <location>
        <begin position="112"/>
        <end position="132"/>
    </location>
</feature>
<keyword evidence="2" id="KW-0472">Membrane</keyword>
<feature type="compositionally biased region" description="Polar residues" evidence="1">
    <location>
        <begin position="294"/>
        <end position="307"/>
    </location>
</feature>
<sequence>MPDSMPAPSAVPRIVGLAAAVAGGAAMISSAFLPWFTVTAALPSLPGLPAQVRAEVTGLGDVSAPAVGGVDVAAQVPNDGAWAGWVVIVVGAVAIALAAVAATVSPRTVRRCAAAIAAGCGLVGAAVAAYALTALTGGRSVQVQGVSLGLDVAAAAGPFVVIAGAAAIGAGALLLLIARRTGESLAQTAVMPAQPPVVQQPVPPPLPHLAPDARWARPAAPAPSPRSAPSNPVPAPPAQQHDTVAAPVARRRPDPEWDRNWPGLVPPKPGPVTPSQQETQVVKRPPRPVRVSPNPQTTAIPRQNTYDGPTEPL</sequence>
<keyword evidence="4" id="KW-1185">Reference proteome</keyword>
<reference evidence="3 4" key="2">
    <citation type="journal article" date="2011" name="Stand. Genomic Sci.">
        <title>Complete genome sequence of Tsukamurella paurometabola type strain (no. 33).</title>
        <authorList>
            <person name="Munk A.C."/>
            <person name="Lapidus A."/>
            <person name="Lucas S."/>
            <person name="Nolan M."/>
            <person name="Tice H."/>
            <person name="Cheng J.F."/>
            <person name="Del Rio T.G."/>
            <person name="Goodwin L."/>
            <person name="Pitluck S."/>
            <person name="Liolios K."/>
            <person name="Huntemann M."/>
            <person name="Ivanova N."/>
            <person name="Mavromatis K."/>
            <person name="Mikhailova N."/>
            <person name="Pati A."/>
            <person name="Chen A."/>
            <person name="Palaniappan K."/>
            <person name="Tapia R."/>
            <person name="Han C."/>
            <person name="Land M."/>
            <person name="Hauser L."/>
            <person name="Chang Y.J."/>
            <person name="Jeffries C.D."/>
            <person name="Brettin T."/>
            <person name="Yasawong M."/>
            <person name="Brambilla E.M."/>
            <person name="Rohde M."/>
            <person name="Sikorski J."/>
            <person name="Goker M."/>
            <person name="Detter J.C."/>
            <person name="Woyke T."/>
            <person name="Bristow J."/>
            <person name="Eisen J.A."/>
            <person name="Markowitz V."/>
            <person name="Hugenholtz P."/>
            <person name="Kyrpides N.C."/>
            <person name="Klenk H.P."/>
        </authorList>
    </citation>
    <scope>NUCLEOTIDE SEQUENCE [LARGE SCALE GENOMIC DNA]</scope>
    <source>
        <strain evidence="4">ATCC 8368 / DSM 20162 / CCUG 35730 / CIP 100753 / JCM 10117 / KCTC 9821 / NBRC 16120 / NCIMB 702349 / NCTC 13040</strain>
    </source>
</reference>
<feature type="transmembrane region" description="Helical" evidence="2">
    <location>
        <begin position="152"/>
        <end position="177"/>
    </location>
</feature>
<dbReference type="Proteomes" id="UP000001213">
    <property type="component" value="Chromosome"/>
</dbReference>
<dbReference type="AlphaFoldDB" id="D5UWE0"/>
<dbReference type="EMBL" id="CP001966">
    <property type="protein sequence ID" value="ADG79939.1"/>
    <property type="molecule type" value="Genomic_DNA"/>
</dbReference>
<evidence type="ECO:0000313" key="3">
    <source>
        <dbReference type="EMBL" id="ADG79939.1"/>
    </source>
</evidence>
<proteinExistence type="predicted"/>
<dbReference type="HOGENOM" id="CLU_888362_0_0_11"/>
<feature type="region of interest" description="Disordered" evidence="1">
    <location>
        <begin position="195"/>
        <end position="313"/>
    </location>
</feature>
<protein>
    <submittedName>
        <fullName evidence="3">Uncharacterized protein</fullName>
    </submittedName>
</protein>
<feature type="compositionally biased region" description="Low complexity" evidence="1">
    <location>
        <begin position="209"/>
        <end position="219"/>
    </location>
</feature>
<feature type="transmembrane region" description="Helical" evidence="2">
    <location>
        <begin position="82"/>
        <end position="105"/>
    </location>
</feature>
<dbReference type="KEGG" id="tpr:Tpau_3355"/>
<keyword evidence="2" id="KW-0812">Transmembrane</keyword>
<evidence type="ECO:0000313" key="4">
    <source>
        <dbReference type="Proteomes" id="UP000001213"/>
    </source>
</evidence>
<evidence type="ECO:0000256" key="1">
    <source>
        <dbReference type="SAM" id="MobiDB-lite"/>
    </source>
</evidence>
<keyword evidence="2" id="KW-1133">Transmembrane helix</keyword>
<dbReference type="RefSeq" id="WP_013127939.1">
    <property type="nucleotide sequence ID" value="NC_014158.1"/>
</dbReference>
<organism evidence="3 4">
    <name type="scientific">Tsukamurella paurometabola (strain ATCC 8368 / DSM 20162 / CCUG 35730 / CIP 100753 / JCM 10117 / KCTC 9821 / NBRC 16120 / NCIMB 702349 / NCTC 13040)</name>
    <name type="common">Corynebacterium paurometabolum</name>
    <dbReference type="NCBI Taxonomy" id="521096"/>
    <lineage>
        <taxon>Bacteria</taxon>
        <taxon>Bacillati</taxon>
        <taxon>Actinomycetota</taxon>
        <taxon>Actinomycetes</taxon>
        <taxon>Mycobacteriales</taxon>
        <taxon>Tsukamurellaceae</taxon>
        <taxon>Tsukamurella</taxon>
    </lineage>
</organism>
<feature type="transmembrane region" description="Helical" evidence="2">
    <location>
        <begin position="14"/>
        <end position="36"/>
    </location>
</feature>
<dbReference type="STRING" id="521096.Tpau_3355"/>
<gene>
    <name evidence="3" type="ordered locus">Tpau_3355</name>
</gene>
<accession>D5UWE0</accession>
<evidence type="ECO:0000256" key="2">
    <source>
        <dbReference type="SAM" id="Phobius"/>
    </source>
</evidence>
<name>D5UWE0_TSUPD</name>